<evidence type="ECO:0000313" key="1">
    <source>
        <dbReference type="EMBL" id="CAK0876247.1"/>
    </source>
</evidence>
<sequence>KNADLGIGVFWHIDQLGAGHITLRWVKAHTSWPEAVRRGMARFESSGNREADRFAKFGARLHPQLNIEVLERRWATSKAAAALLLRHHGE</sequence>
<feature type="non-terminal residue" evidence="1">
    <location>
        <position position="90"/>
    </location>
</feature>
<comment type="caution">
    <text evidence="1">The sequence shown here is derived from an EMBL/GenBank/DDBJ whole genome shotgun (WGS) entry which is preliminary data.</text>
</comment>
<dbReference type="Proteomes" id="UP001189429">
    <property type="component" value="Unassembled WGS sequence"/>
</dbReference>
<accession>A0ABN9VS03</accession>
<feature type="non-terminal residue" evidence="1">
    <location>
        <position position="1"/>
    </location>
</feature>
<keyword evidence="2" id="KW-1185">Reference proteome</keyword>
<dbReference type="EMBL" id="CAUYUJ010017610">
    <property type="protein sequence ID" value="CAK0876247.1"/>
    <property type="molecule type" value="Genomic_DNA"/>
</dbReference>
<name>A0ABN9VS03_9DINO</name>
<protein>
    <submittedName>
        <fullName evidence="1">Uncharacterized protein</fullName>
    </submittedName>
</protein>
<organism evidence="1 2">
    <name type="scientific">Prorocentrum cordatum</name>
    <dbReference type="NCBI Taxonomy" id="2364126"/>
    <lineage>
        <taxon>Eukaryota</taxon>
        <taxon>Sar</taxon>
        <taxon>Alveolata</taxon>
        <taxon>Dinophyceae</taxon>
        <taxon>Prorocentrales</taxon>
        <taxon>Prorocentraceae</taxon>
        <taxon>Prorocentrum</taxon>
    </lineage>
</organism>
<proteinExistence type="predicted"/>
<reference evidence="1" key="1">
    <citation type="submission" date="2023-10" db="EMBL/GenBank/DDBJ databases">
        <authorList>
            <person name="Chen Y."/>
            <person name="Shah S."/>
            <person name="Dougan E. K."/>
            <person name="Thang M."/>
            <person name="Chan C."/>
        </authorList>
    </citation>
    <scope>NUCLEOTIDE SEQUENCE [LARGE SCALE GENOMIC DNA]</scope>
</reference>
<gene>
    <name evidence="1" type="ORF">PCOR1329_LOCUS60681</name>
</gene>
<evidence type="ECO:0000313" key="2">
    <source>
        <dbReference type="Proteomes" id="UP001189429"/>
    </source>
</evidence>